<dbReference type="RefSeq" id="WP_124027361.1">
    <property type="nucleotide sequence ID" value="NZ_JBHRSN010000015.1"/>
</dbReference>
<keyword evidence="1" id="KW-0963">Cytoplasm</keyword>
<organism evidence="3 4">
    <name type="scientific">Alteromonas sediminis</name>
    <dbReference type="NCBI Taxonomy" id="2259342"/>
    <lineage>
        <taxon>Bacteria</taxon>
        <taxon>Pseudomonadati</taxon>
        <taxon>Pseudomonadota</taxon>
        <taxon>Gammaproteobacteria</taxon>
        <taxon>Alteromonadales</taxon>
        <taxon>Alteromonadaceae</taxon>
        <taxon>Alteromonas/Salinimonas group</taxon>
        <taxon>Alteromonas</taxon>
    </lineage>
</organism>
<dbReference type="CDD" id="cd04893">
    <property type="entry name" value="ACT_GcvR_1"/>
    <property type="match status" value="1"/>
</dbReference>
<dbReference type="EMBL" id="RPOK01000002">
    <property type="protein sequence ID" value="RPJ67461.1"/>
    <property type="molecule type" value="Genomic_DNA"/>
</dbReference>
<feature type="domain" description="ACT" evidence="2">
    <location>
        <begin position="6"/>
        <end position="82"/>
    </location>
</feature>
<dbReference type="Gene3D" id="3.30.70.260">
    <property type="match status" value="2"/>
</dbReference>
<sequence>MKTQLIVTFLGSDKRGILSEIATAVNDANCNILDSRQAVFGQDFSLTMIIEGTQPDITRAECTIPLICQKLDLLSMMKRTSKHEKQNLERLFDIEFSGIDTPGLIKRVTGVFADHNATISAFRQKTFTEPKTGEEHMRCKMVMSVPRDTDIDALDKAMQSCFKGLNLTGKLKDTHGKEQDENVASW</sequence>
<dbReference type="GO" id="GO:0006355">
    <property type="term" value="P:regulation of DNA-templated transcription"/>
    <property type="evidence" value="ECO:0007669"/>
    <property type="project" value="UniProtKB-UniRule"/>
</dbReference>
<dbReference type="GO" id="GO:0005737">
    <property type="term" value="C:cytoplasm"/>
    <property type="evidence" value="ECO:0007669"/>
    <property type="project" value="UniProtKB-SubCell"/>
</dbReference>
<name>A0A3N5YNY9_9ALTE</name>
<gene>
    <name evidence="3" type="ORF">DRW07_08045</name>
</gene>
<keyword evidence="1" id="KW-0804">Transcription</keyword>
<dbReference type="PANTHER" id="PTHR34875:SF5">
    <property type="entry name" value="GLYCINE CLEAVAGE SYSTEM TRANSCRIPTIONAL REPRESSOR"/>
    <property type="match status" value="1"/>
</dbReference>
<dbReference type="InterPro" id="IPR045865">
    <property type="entry name" value="ACT-like_dom_sf"/>
</dbReference>
<proteinExistence type="predicted"/>
<dbReference type="OrthoDB" id="5814713at2"/>
<dbReference type="PANTHER" id="PTHR34875">
    <property type="entry name" value="UPF0237 PROTEIN MJ1558"/>
    <property type="match status" value="1"/>
</dbReference>
<dbReference type="SUPFAM" id="SSF55021">
    <property type="entry name" value="ACT-like"/>
    <property type="match status" value="2"/>
</dbReference>
<dbReference type="InterPro" id="IPR002912">
    <property type="entry name" value="ACT_dom"/>
</dbReference>
<comment type="subcellular location">
    <subcellularLocation>
        <location evidence="1">Cytoplasm</location>
    </subcellularLocation>
</comment>
<dbReference type="InterPro" id="IPR016867">
    <property type="entry name" value="GcvR"/>
</dbReference>
<dbReference type="Pfam" id="PF13740">
    <property type="entry name" value="ACT_6"/>
    <property type="match status" value="1"/>
</dbReference>
<evidence type="ECO:0000313" key="4">
    <source>
        <dbReference type="Proteomes" id="UP000275281"/>
    </source>
</evidence>
<evidence type="ECO:0000313" key="3">
    <source>
        <dbReference type="EMBL" id="RPJ67461.1"/>
    </source>
</evidence>
<keyword evidence="1" id="KW-0678">Repressor</keyword>
<comment type="caution">
    <text evidence="3">The sequence shown here is derived from an EMBL/GenBank/DDBJ whole genome shotgun (WGS) entry which is preliminary data.</text>
</comment>
<evidence type="ECO:0000259" key="2">
    <source>
        <dbReference type="PROSITE" id="PS51671"/>
    </source>
</evidence>
<dbReference type="PIRSF" id="PIRSF028103">
    <property type="entry name" value="GcvR"/>
    <property type="match status" value="1"/>
</dbReference>
<dbReference type="Proteomes" id="UP000275281">
    <property type="component" value="Unassembled WGS sequence"/>
</dbReference>
<keyword evidence="4" id="KW-1185">Reference proteome</keyword>
<dbReference type="PROSITE" id="PS51671">
    <property type="entry name" value="ACT"/>
    <property type="match status" value="2"/>
</dbReference>
<protein>
    <recommendedName>
        <fullName evidence="1">Glycine cleavage system transcriptional repressor</fullName>
    </recommendedName>
</protein>
<dbReference type="Pfam" id="PF01842">
    <property type="entry name" value="ACT"/>
    <property type="match status" value="1"/>
</dbReference>
<reference evidence="3 4" key="1">
    <citation type="submission" date="2018-11" db="EMBL/GenBank/DDBJ databases">
        <authorList>
            <person name="Ye M.-Q."/>
            <person name="Du Z.-J."/>
        </authorList>
    </citation>
    <scope>NUCLEOTIDE SEQUENCE [LARGE SCALE GENOMIC DNA]</scope>
    <source>
        <strain evidence="3 4">U0105</strain>
    </source>
</reference>
<accession>A0A3N5YNY9</accession>
<dbReference type="InterPro" id="IPR050990">
    <property type="entry name" value="UPF0237/GcvR_regulator"/>
</dbReference>
<feature type="domain" description="ACT" evidence="2">
    <location>
        <begin position="93"/>
        <end position="179"/>
    </location>
</feature>
<evidence type="ECO:0000256" key="1">
    <source>
        <dbReference type="PIRNR" id="PIRNR028103"/>
    </source>
</evidence>
<dbReference type="AlphaFoldDB" id="A0A3N5YNY9"/>